<dbReference type="PANTHER" id="PTHR34349:SF1">
    <property type="entry name" value="PROTEIN PHOSPHATASE 1 REGULATORY SUBUNIT 32"/>
    <property type="match status" value="1"/>
</dbReference>
<dbReference type="InterPro" id="IPR031410">
    <property type="entry name" value="SAXO4"/>
</dbReference>
<dbReference type="Proteomes" id="UP000663836">
    <property type="component" value="Unassembled WGS sequence"/>
</dbReference>
<organism evidence="2 3">
    <name type="scientific">Rotaria sordida</name>
    <dbReference type="NCBI Taxonomy" id="392033"/>
    <lineage>
        <taxon>Eukaryota</taxon>
        <taxon>Metazoa</taxon>
        <taxon>Spiralia</taxon>
        <taxon>Gnathifera</taxon>
        <taxon>Rotifera</taxon>
        <taxon>Eurotatoria</taxon>
        <taxon>Bdelloidea</taxon>
        <taxon>Philodinida</taxon>
        <taxon>Philodinidae</taxon>
        <taxon>Rotaria</taxon>
    </lineage>
</organism>
<comment type="caution">
    <text evidence="2">The sequence shown here is derived from an EMBL/GenBank/DDBJ whole genome shotgun (WGS) entry which is preliminary data.</text>
</comment>
<dbReference type="EMBL" id="CAJOBD010025282">
    <property type="protein sequence ID" value="CAF4263056.1"/>
    <property type="molecule type" value="Genomic_DNA"/>
</dbReference>
<dbReference type="GO" id="GO:0019902">
    <property type="term" value="F:phosphatase binding"/>
    <property type="evidence" value="ECO:0007669"/>
    <property type="project" value="TreeGrafter"/>
</dbReference>
<reference evidence="2" key="1">
    <citation type="submission" date="2021-02" db="EMBL/GenBank/DDBJ databases">
        <authorList>
            <person name="Nowell W R."/>
        </authorList>
    </citation>
    <scope>NUCLEOTIDE SEQUENCE</scope>
</reference>
<gene>
    <name evidence="2" type="ORF">JBS370_LOCUS39144</name>
</gene>
<dbReference type="PANTHER" id="PTHR34349">
    <property type="entry name" value="PROTEIN PHOSPHATASE 1 REGULATORY SUBUNIT 32"/>
    <property type="match status" value="1"/>
</dbReference>
<protein>
    <submittedName>
        <fullName evidence="2">Uncharacterized protein</fullName>
    </submittedName>
</protein>
<evidence type="ECO:0000313" key="3">
    <source>
        <dbReference type="Proteomes" id="UP000663836"/>
    </source>
</evidence>
<dbReference type="AlphaFoldDB" id="A0A820FHL7"/>
<feature type="non-terminal residue" evidence="2">
    <location>
        <position position="1"/>
    </location>
</feature>
<sequence>MGNLNIGPKETTGPISNENGYVQTFDDPRRFIISYQINHFDMNRKGHDREGYVVGGIQQPRATGFTENNKVFNPLDSYGDE</sequence>
<proteinExistence type="predicted"/>
<feature type="region of interest" description="Disordered" evidence="1">
    <location>
        <begin position="1"/>
        <end position="21"/>
    </location>
</feature>
<dbReference type="Pfam" id="PF15691">
    <property type="entry name" value="PPP1R32"/>
    <property type="match status" value="1"/>
</dbReference>
<evidence type="ECO:0000256" key="1">
    <source>
        <dbReference type="SAM" id="MobiDB-lite"/>
    </source>
</evidence>
<evidence type="ECO:0000313" key="2">
    <source>
        <dbReference type="EMBL" id="CAF4263056.1"/>
    </source>
</evidence>
<accession>A0A820FHL7</accession>
<name>A0A820FHL7_9BILA</name>